<dbReference type="Pfam" id="PF14639">
    <property type="entry name" value="YqgF"/>
    <property type="match status" value="1"/>
</dbReference>
<evidence type="ECO:0000313" key="16">
    <source>
        <dbReference type="Proteomes" id="UP000190274"/>
    </source>
</evidence>
<dbReference type="InterPro" id="IPR035018">
    <property type="entry name" value="Spt6_SH2_C"/>
</dbReference>
<comment type="function">
    <text evidence="9">Histone H3-H4 chaperone that plays a role in maintenance of chromatin structure during RNA polymerase II transcription elongation thereby repressing transcription initiation from cryptic promoters. Mediates the reassembly of nucleosomes onto the promoters of at least a selected set of genes during repression; the nucleosome reassembly is essential for transcriptional repression. Essential for viability.</text>
</comment>
<evidence type="ECO:0000256" key="11">
    <source>
        <dbReference type="PROSITE-ProRule" id="PRU00191"/>
    </source>
</evidence>
<feature type="region of interest" description="Disordered" evidence="13">
    <location>
        <begin position="1"/>
        <end position="201"/>
    </location>
</feature>
<dbReference type="Gene3D" id="1.10.10.2740">
    <property type="entry name" value="Spt6, Death-like domain"/>
    <property type="match status" value="1"/>
</dbReference>
<dbReference type="FunFam" id="1.10.10.650:FF:000007">
    <property type="entry name" value="Transcription elongation factor Spt6"/>
    <property type="match status" value="1"/>
</dbReference>
<dbReference type="FunFam" id="3.30.505.10:FF:000065">
    <property type="entry name" value="Transcription elongation factor SPT6"/>
    <property type="match status" value="1"/>
</dbReference>
<feature type="compositionally biased region" description="Acidic residues" evidence="13">
    <location>
        <begin position="179"/>
        <end position="198"/>
    </location>
</feature>
<dbReference type="GO" id="GO:0001073">
    <property type="term" value="F:transcription antitermination factor activity, DNA binding"/>
    <property type="evidence" value="ECO:0007669"/>
    <property type="project" value="EnsemblFungi"/>
</dbReference>
<dbReference type="Pfam" id="PF14641">
    <property type="entry name" value="HTH_44"/>
    <property type="match status" value="1"/>
</dbReference>
<dbReference type="GO" id="GO:0032968">
    <property type="term" value="P:positive regulation of transcription elongation by RNA polymerase II"/>
    <property type="evidence" value="ECO:0007669"/>
    <property type="project" value="EnsemblFungi"/>
</dbReference>
<proteinExistence type="inferred from homology"/>
<protein>
    <recommendedName>
        <fullName evidence="4 10">Transcription elongation factor Spt6</fullName>
    </recommendedName>
</protein>
<name>A0A1G4ITC8_9SACH</name>
<dbReference type="CDD" id="cd09928">
    <property type="entry name" value="SH2_Cterm_SPT6_like"/>
    <property type="match status" value="1"/>
</dbReference>
<dbReference type="SUPFAM" id="SSF47781">
    <property type="entry name" value="RuvA domain 2-like"/>
    <property type="match status" value="1"/>
</dbReference>
<dbReference type="InterPro" id="IPR036860">
    <property type="entry name" value="SH2_dom_sf"/>
</dbReference>
<evidence type="ECO:0000256" key="6">
    <source>
        <dbReference type="ARBA" id="ARBA00022999"/>
    </source>
</evidence>
<dbReference type="SUPFAM" id="SSF55550">
    <property type="entry name" value="SH2 domain"/>
    <property type="match status" value="1"/>
</dbReference>
<keyword evidence="7 10" id="KW-0804">Transcription</keyword>
<dbReference type="Gene3D" id="1.10.3500.10">
    <property type="entry name" value="Tex N-terminal region-like"/>
    <property type="match status" value="2"/>
</dbReference>
<evidence type="ECO:0000259" key="14">
    <source>
        <dbReference type="PROSITE" id="PS50001"/>
    </source>
</evidence>
<dbReference type="InterPro" id="IPR023323">
    <property type="entry name" value="Tex-like_dom_sf"/>
</dbReference>
<dbReference type="InterPro" id="IPR037027">
    <property type="entry name" value="YqgF/RNaseH-like_dom_sf"/>
</dbReference>
<evidence type="ECO:0000313" key="15">
    <source>
        <dbReference type="EMBL" id="SCU80136.1"/>
    </source>
</evidence>
<dbReference type="Pfam" id="PF14633">
    <property type="entry name" value="SH2_2"/>
    <property type="match status" value="1"/>
</dbReference>
<dbReference type="FunFam" id="1.10.150.850:FF:000001">
    <property type="entry name" value="Transcription elongation factor spt6"/>
    <property type="match status" value="1"/>
</dbReference>
<dbReference type="InterPro" id="IPR042066">
    <property type="entry name" value="Spt6_death-like"/>
</dbReference>
<dbReference type="InterPro" id="IPR028083">
    <property type="entry name" value="Spt6_acidic_N_dom"/>
</dbReference>
<dbReference type="Gene3D" id="3.30.505.10">
    <property type="entry name" value="SH2 domain"/>
    <property type="match status" value="2"/>
</dbReference>
<dbReference type="GO" id="GO:0000122">
    <property type="term" value="P:negative regulation of transcription by RNA polymerase II"/>
    <property type="evidence" value="ECO:0007669"/>
    <property type="project" value="EnsemblFungi"/>
</dbReference>
<evidence type="ECO:0000256" key="10">
    <source>
        <dbReference type="PIRNR" id="PIRNR036947"/>
    </source>
</evidence>
<dbReference type="OrthoDB" id="995477at2759"/>
<dbReference type="SMART" id="SM00732">
    <property type="entry name" value="YqgFc"/>
    <property type="match status" value="1"/>
</dbReference>
<dbReference type="InterPro" id="IPR035019">
    <property type="entry name" value="Spt6_SH2_N"/>
</dbReference>
<keyword evidence="8 10" id="KW-0539">Nucleus</keyword>
<dbReference type="SMART" id="SM00252">
    <property type="entry name" value="SH2"/>
    <property type="match status" value="1"/>
</dbReference>
<dbReference type="Proteomes" id="UP000190274">
    <property type="component" value="Chromosome B"/>
</dbReference>
<organism evidence="15 16">
    <name type="scientific">Lachancea dasiensis</name>
    <dbReference type="NCBI Taxonomy" id="1072105"/>
    <lineage>
        <taxon>Eukaryota</taxon>
        <taxon>Fungi</taxon>
        <taxon>Dikarya</taxon>
        <taxon>Ascomycota</taxon>
        <taxon>Saccharomycotina</taxon>
        <taxon>Saccharomycetes</taxon>
        <taxon>Saccharomycetales</taxon>
        <taxon>Saccharomycetaceae</taxon>
        <taxon>Lachancea</taxon>
    </lineage>
</organism>
<dbReference type="GO" id="GO:0140673">
    <property type="term" value="P:transcription elongation-coupled chromatin remodeling"/>
    <property type="evidence" value="ECO:0007669"/>
    <property type="project" value="InterPro"/>
</dbReference>
<evidence type="ECO:0000256" key="3">
    <source>
        <dbReference type="ARBA" id="ARBA00009253"/>
    </source>
</evidence>
<evidence type="ECO:0000256" key="4">
    <source>
        <dbReference type="ARBA" id="ARBA00020248"/>
    </source>
</evidence>
<dbReference type="InterPro" id="IPR000980">
    <property type="entry name" value="SH2"/>
</dbReference>
<dbReference type="InterPro" id="IPR017072">
    <property type="entry name" value="TF_Spt6"/>
</dbReference>
<feature type="compositionally biased region" description="Acidic residues" evidence="13">
    <location>
        <begin position="84"/>
        <end position="96"/>
    </location>
</feature>
<dbReference type="InterPro" id="IPR028088">
    <property type="entry name" value="Spt6_HTH_DNA-bd_dom"/>
</dbReference>
<dbReference type="Pfam" id="PF22706">
    <property type="entry name" value="Tex_central_region"/>
    <property type="match status" value="1"/>
</dbReference>
<dbReference type="GO" id="GO:0042393">
    <property type="term" value="F:histone binding"/>
    <property type="evidence" value="ECO:0007669"/>
    <property type="project" value="EnsemblFungi"/>
</dbReference>
<dbReference type="SUPFAM" id="SSF53098">
    <property type="entry name" value="Ribonuclease H-like"/>
    <property type="match status" value="1"/>
</dbReference>
<comment type="similarity">
    <text evidence="3 10">Belongs to the SPT6 family.</text>
</comment>
<dbReference type="Pfam" id="PF21710">
    <property type="entry name" value="Spt6_S1"/>
    <property type="match status" value="1"/>
</dbReference>
<dbReference type="Gene3D" id="1.10.150.850">
    <property type="entry name" value="Spt6, helix-hairpin-helix domain"/>
    <property type="match status" value="1"/>
</dbReference>
<dbReference type="PIRSF" id="PIRSF036947">
    <property type="entry name" value="Spt6"/>
    <property type="match status" value="1"/>
</dbReference>
<dbReference type="Pfam" id="PF14632">
    <property type="entry name" value="SPT6_acidic"/>
    <property type="match status" value="1"/>
</dbReference>
<gene>
    <name evidence="15" type="ORF">LADA_0B05248G</name>
</gene>
<dbReference type="InterPro" id="IPR032706">
    <property type="entry name" value="Spt6_HHH"/>
</dbReference>
<dbReference type="GO" id="GO:0000082">
    <property type="term" value="P:G1/S transition of mitotic cell cycle"/>
    <property type="evidence" value="ECO:0007669"/>
    <property type="project" value="EnsemblFungi"/>
</dbReference>
<keyword evidence="5" id="KW-0158">Chromosome</keyword>
<keyword evidence="6 11" id="KW-0727">SH2 domain</keyword>
<evidence type="ECO:0000256" key="8">
    <source>
        <dbReference type="ARBA" id="ARBA00023242"/>
    </source>
</evidence>
<dbReference type="PROSITE" id="PS50001">
    <property type="entry name" value="SH2"/>
    <property type="match status" value="1"/>
</dbReference>
<dbReference type="SUPFAM" id="SSF158832">
    <property type="entry name" value="Tex N-terminal region-like"/>
    <property type="match status" value="1"/>
</dbReference>
<feature type="compositionally biased region" description="Basic and acidic residues" evidence="13">
    <location>
        <begin position="261"/>
        <end position="275"/>
    </location>
</feature>
<accession>A0A1G4ITC8</accession>
<dbReference type="InterPro" id="IPR049540">
    <property type="entry name" value="Spt6-like_S1"/>
</dbReference>
<feature type="compositionally biased region" description="Basic residues" evidence="13">
    <location>
        <begin position="69"/>
        <end position="80"/>
    </location>
</feature>
<dbReference type="Gene3D" id="3.30.420.140">
    <property type="entry name" value="YqgF/RNase H-like domain"/>
    <property type="match status" value="1"/>
</dbReference>
<sequence>MSSELGRPTEDPVVDDNVEGGQAPSDEEEGEDVFDSSEEGEDLDDDEEEARKVREGFIVDDEEEGRASVGRKRSKKHKKRAKEDEDDKLSEDDLDLLMENAGVKRPTSTDSNKAKFKRLKRAGDKGEEEPSDSAPPSASAASKFDDFFSDDEDLQAERVGSPTGGEEVAPSRRGAEVGTIDELDDFIEEDEFSDEDEESRQQRLLERKMLREQRMNQPVQITGLSSEKIDEMYDIFGDGHDYDWALEVENEDFDQADNGEGVDKSDETDTEASREFRKPKITLQDIYDLQDLRKNLLTEEDMVIRRADIPERYQELRAGLKNYGELIAEDQELEKNWISDKLCLDKNFEPDYDLTEFKEAVGNAVKFVGKDNLEVPFIYAYRRDYISSKDKDGFVLNEDDLWEIVYMDCEFHSIIYKRDYVKKFYEQLGVKDSIVDEYFMSEASSITELTSLQDIYNYLEFKFAREINGALSSQSNGSTKKHMKNSSYEKFKSSPLYSAINDIGITSDAVGENIHSEHQIFPVKDQLDSKPQAIIQRILEQSSADLQVFTTNHKLATETVQKYYSLEIANNPKVREKIRTDFYKYYIADAVLSVKGKKEIQRGSPYEDIKYAINRTPAHFRKEPEVFLRMLEAESLHLMTVRIHMSSQAQYCEHLFQTALETTNTSEVAVEWNNFRKTAFLSALDRIFLEISQEIKDDLRKTCQKLVAKSIRHKFMTKLDQAPFIPNPRDPKIPRVLSITCGQGRFGADAIIAVYVNRKSDYVRDYKIVDNPFDRNNPEKFEETLDNIIQSCQPNAIGINGPNPKTQRLLRKIQEVIQKKQIVDNRGHNIPVIYVDDELATRYQSSERGIQEFPNKPPLVKYCIALARYMHSPLLEYVNLTPDELMSLSIHPSQSLLPKENFIKALETSFVDLVNLVGVEVNKATDNGYYARCLQYISGLGKRKATDFLESLQRLNEPLLARQQLITHNILHKTIFMNSAGFLYISWNQKNQRYEDLEHDQLDSTRIHPEDYHLATKVAADALEYDPDAIAEKEEQDAMSEFIEILRDDADCKAKLESLNLDAYAEELEKNTGQKKLNSLNTIVLELLNGFEELRNDFHPLHGEEIFSSLTGETDKTFFKGCIVPVKAERFRHSDIICVTNSLVECVVSAQRHLGAQLKRPASELYEIGMTYPAKVIFIDYENITAEVSLLEHDVKHQYVPVHYSKDPSIWDLKQELEDAEEEKQIAMREARAKRTHRVINHPYYFPFNGKQAEDYLRSKERGDFVIRQSSRGDDHLSITWKLDKDLFQHVDIIEQEKENPLALGRILVVEGQTYHDLDQIVVEYLQNKVRLLNEITSNEKFKKGTKREVTKFIEDYSKVNPNRSVYYFSFNYEQPGWFYLMFKINAQSKLYTWNVRLMHTGFFLVNYNYPTVIQLCNGFKTLLKTSTRNQRPATGGMTSAPAAASGAAGGYYGY</sequence>
<dbReference type="FunFam" id="1.10.10.2740:FF:000002">
    <property type="entry name" value="Transcription elongation factor Spt6"/>
    <property type="match status" value="1"/>
</dbReference>
<keyword evidence="12" id="KW-0175">Coiled coil</keyword>
<dbReference type="InterPro" id="IPR023319">
    <property type="entry name" value="Tex-like_HTH_dom_sf"/>
</dbReference>
<dbReference type="InterPro" id="IPR012337">
    <property type="entry name" value="RNaseH-like_sf"/>
</dbReference>
<dbReference type="GO" id="GO:0003677">
    <property type="term" value="F:DNA binding"/>
    <property type="evidence" value="ECO:0007669"/>
    <property type="project" value="InterPro"/>
</dbReference>
<evidence type="ECO:0000256" key="7">
    <source>
        <dbReference type="ARBA" id="ARBA00023163"/>
    </source>
</evidence>
<feature type="domain" description="SH2" evidence="14">
    <location>
        <begin position="1243"/>
        <end position="1340"/>
    </location>
</feature>
<dbReference type="PANTHER" id="PTHR10145:SF6">
    <property type="entry name" value="TRANSCRIPTION ELONGATION FACTOR SPT6"/>
    <property type="match status" value="1"/>
</dbReference>
<keyword evidence="16" id="KW-1185">Reference proteome</keyword>
<dbReference type="EMBL" id="LT598456">
    <property type="protein sequence ID" value="SCU80136.1"/>
    <property type="molecule type" value="Genomic_DNA"/>
</dbReference>
<dbReference type="GO" id="GO:0031491">
    <property type="term" value="F:nucleosome binding"/>
    <property type="evidence" value="ECO:0007669"/>
    <property type="project" value="EnsemblFungi"/>
</dbReference>
<dbReference type="InterPro" id="IPR035420">
    <property type="entry name" value="Spt6_SH2"/>
</dbReference>
<evidence type="ECO:0000256" key="1">
    <source>
        <dbReference type="ARBA" id="ARBA00004123"/>
    </source>
</evidence>
<dbReference type="InterPro" id="IPR010994">
    <property type="entry name" value="RuvA_2-like"/>
</dbReference>
<feature type="compositionally biased region" description="Low complexity" evidence="13">
    <location>
        <begin position="132"/>
        <end position="142"/>
    </location>
</feature>
<dbReference type="GO" id="GO:0033554">
    <property type="term" value="P:cellular response to stress"/>
    <property type="evidence" value="ECO:0007669"/>
    <property type="project" value="EnsemblFungi"/>
</dbReference>
<dbReference type="InterPro" id="IPR028231">
    <property type="entry name" value="Spt6_YqgF"/>
</dbReference>
<reference evidence="16" key="1">
    <citation type="submission" date="2016-03" db="EMBL/GenBank/DDBJ databases">
        <authorList>
            <person name="Devillers H."/>
        </authorList>
    </citation>
    <scope>NUCLEOTIDE SEQUENCE [LARGE SCALE GENOMIC DNA]</scope>
</reference>
<dbReference type="GO" id="GO:0016973">
    <property type="term" value="P:poly(A)+ mRNA export from nucleus"/>
    <property type="evidence" value="ECO:0007669"/>
    <property type="project" value="EnsemblFungi"/>
</dbReference>
<dbReference type="GO" id="GO:0000791">
    <property type="term" value="C:euchromatin"/>
    <property type="evidence" value="ECO:0007669"/>
    <property type="project" value="EnsemblFungi"/>
</dbReference>
<dbReference type="STRING" id="1266660.A0A1G4ITC8"/>
<evidence type="ECO:0000256" key="12">
    <source>
        <dbReference type="SAM" id="Coils"/>
    </source>
</evidence>
<evidence type="ECO:0000256" key="9">
    <source>
        <dbReference type="ARBA" id="ARBA00093389"/>
    </source>
</evidence>
<feature type="compositionally biased region" description="Low complexity" evidence="13">
    <location>
        <begin position="1433"/>
        <end position="1447"/>
    </location>
</feature>
<evidence type="ECO:0000256" key="2">
    <source>
        <dbReference type="ARBA" id="ARBA00004286"/>
    </source>
</evidence>
<dbReference type="InterPro" id="IPR055179">
    <property type="entry name" value="Tex-like_central_region"/>
</dbReference>
<dbReference type="Gene3D" id="1.10.10.650">
    <property type="entry name" value="RuvA domain 2-like"/>
    <property type="match status" value="1"/>
</dbReference>
<dbReference type="GO" id="GO:0006334">
    <property type="term" value="P:nucleosome assembly"/>
    <property type="evidence" value="ECO:0007669"/>
    <property type="project" value="EnsemblFungi"/>
</dbReference>
<dbReference type="GO" id="GO:0008023">
    <property type="term" value="C:transcription elongation factor complex"/>
    <property type="evidence" value="ECO:0007669"/>
    <property type="project" value="TreeGrafter"/>
</dbReference>
<dbReference type="GO" id="GO:0031440">
    <property type="term" value="P:regulation of mRNA 3'-end processing"/>
    <property type="evidence" value="ECO:0007669"/>
    <property type="project" value="EnsemblFungi"/>
</dbReference>
<dbReference type="Pfam" id="PF14635">
    <property type="entry name" value="HHH_7"/>
    <property type="match status" value="1"/>
</dbReference>
<comment type="function">
    <text evidence="10">Plays a role in maintenance of chromatin structure during RNA polymerase II transcription elongation thereby repressing transcription initiation from cryptic promoters. Mediates the reassembly of nucleosomes onto the promoters of at least a selected set of genes during repression; the nucleosome reassembly is essential for transcriptional repression.</text>
</comment>
<comment type="subcellular location">
    <subcellularLocation>
        <location evidence="2">Chromosome</location>
    </subcellularLocation>
    <subcellularLocation>
        <location evidence="1 10">Nucleus</location>
    </subcellularLocation>
</comment>
<feature type="region of interest" description="Disordered" evidence="13">
    <location>
        <begin position="252"/>
        <end position="275"/>
    </location>
</feature>
<dbReference type="PANTHER" id="PTHR10145">
    <property type="entry name" value="TRANSCRIPTION ELONGATION FACTOR SPT6"/>
    <property type="match status" value="1"/>
</dbReference>
<evidence type="ECO:0000256" key="5">
    <source>
        <dbReference type="ARBA" id="ARBA00022454"/>
    </source>
</evidence>
<feature type="compositionally biased region" description="Acidic residues" evidence="13">
    <location>
        <begin position="25"/>
        <end position="48"/>
    </location>
</feature>
<evidence type="ECO:0000256" key="13">
    <source>
        <dbReference type="SAM" id="MobiDB-lite"/>
    </source>
</evidence>
<dbReference type="CDD" id="cd09918">
    <property type="entry name" value="SH2_Nterm_SPT6_like"/>
    <property type="match status" value="1"/>
</dbReference>
<feature type="coiled-coil region" evidence="12">
    <location>
        <begin position="1210"/>
        <end position="1237"/>
    </location>
</feature>
<feature type="region of interest" description="Disordered" evidence="13">
    <location>
        <begin position="1431"/>
        <end position="1455"/>
    </location>
</feature>
<dbReference type="InterPro" id="IPR006641">
    <property type="entry name" value="YqgF/RNaseH-like_dom"/>
</dbReference>